<dbReference type="EMBL" id="RYYV01000009">
    <property type="protein sequence ID" value="RUL74510.1"/>
    <property type="molecule type" value="Genomic_DNA"/>
</dbReference>
<dbReference type="SMART" id="SM00387">
    <property type="entry name" value="HATPase_c"/>
    <property type="match status" value="1"/>
</dbReference>
<dbReference type="InterPro" id="IPR004358">
    <property type="entry name" value="Sig_transdc_His_kin-like_C"/>
</dbReference>
<dbReference type="PANTHER" id="PTHR45436:SF15">
    <property type="entry name" value="SENSOR HISTIDINE KINASE CUSS"/>
    <property type="match status" value="1"/>
</dbReference>
<evidence type="ECO:0000256" key="11">
    <source>
        <dbReference type="SAM" id="Phobius"/>
    </source>
</evidence>
<keyword evidence="7 14" id="KW-0418">Kinase</keyword>
<dbReference type="InterPro" id="IPR005467">
    <property type="entry name" value="His_kinase_dom"/>
</dbReference>
<keyword evidence="6 11" id="KW-0812">Transmembrane</keyword>
<dbReference type="Proteomes" id="UP000274358">
    <property type="component" value="Unassembled WGS sequence"/>
</dbReference>
<keyword evidence="15" id="KW-1185">Reference proteome</keyword>
<dbReference type="InterPro" id="IPR003594">
    <property type="entry name" value="HATPase_dom"/>
</dbReference>
<comment type="catalytic activity">
    <reaction evidence="1">
        <text>ATP + protein L-histidine = ADP + protein N-phospho-L-histidine.</text>
        <dbReference type="EC" id="2.7.13.3"/>
    </reaction>
</comment>
<evidence type="ECO:0000313" key="15">
    <source>
        <dbReference type="Proteomes" id="UP000274358"/>
    </source>
</evidence>
<dbReference type="SUPFAM" id="SSF158472">
    <property type="entry name" value="HAMP domain-like"/>
    <property type="match status" value="1"/>
</dbReference>
<dbReference type="RefSeq" id="WP_126685310.1">
    <property type="nucleotide sequence ID" value="NZ_RYYV01000009.1"/>
</dbReference>
<comment type="caution">
    <text evidence="14">The sequence shown here is derived from an EMBL/GenBank/DDBJ whole genome shotgun (WGS) entry which is preliminary data.</text>
</comment>
<organism evidence="14 15">
    <name type="scientific">Dyella choica</name>
    <dbReference type="NCBI Taxonomy" id="1927959"/>
    <lineage>
        <taxon>Bacteria</taxon>
        <taxon>Pseudomonadati</taxon>
        <taxon>Pseudomonadota</taxon>
        <taxon>Gammaproteobacteria</taxon>
        <taxon>Lysobacterales</taxon>
        <taxon>Rhodanobacteraceae</taxon>
        <taxon>Dyella</taxon>
    </lineage>
</organism>
<evidence type="ECO:0000313" key="14">
    <source>
        <dbReference type="EMBL" id="RUL74510.1"/>
    </source>
</evidence>
<dbReference type="AlphaFoldDB" id="A0A432M4Q2"/>
<dbReference type="InterPro" id="IPR003660">
    <property type="entry name" value="HAMP_dom"/>
</dbReference>
<feature type="transmembrane region" description="Helical" evidence="11">
    <location>
        <begin position="157"/>
        <end position="178"/>
    </location>
</feature>
<dbReference type="PANTHER" id="PTHR45436">
    <property type="entry name" value="SENSOR HISTIDINE KINASE YKOH"/>
    <property type="match status" value="1"/>
</dbReference>
<dbReference type="Pfam" id="PF00672">
    <property type="entry name" value="HAMP"/>
    <property type="match status" value="1"/>
</dbReference>
<dbReference type="CDD" id="cd06225">
    <property type="entry name" value="HAMP"/>
    <property type="match status" value="1"/>
</dbReference>
<dbReference type="InterPro" id="IPR036890">
    <property type="entry name" value="HATPase_C_sf"/>
</dbReference>
<reference evidence="14 15" key="1">
    <citation type="submission" date="2018-12" db="EMBL/GenBank/DDBJ databases">
        <title>Dyella dinghuensis sp. nov. DHOA06 and Dyella choica sp. nov. 4M-K27, isolated from forest soil.</title>
        <authorList>
            <person name="Qiu L.-H."/>
            <person name="Gao Z.-H."/>
        </authorList>
    </citation>
    <scope>NUCLEOTIDE SEQUENCE [LARGE SCALE GENOMIC DNA]</scope>
    <source>
        <strain evidence="14 15">4M-K27</strain>
    </source>
</reference>
<keyword evidence="9" id="KW-0902">Two-component regulatory system</keyword>
<name>A0A432M4Q2_9GAMM</name>
<dbReference type="SMART" id="SM00304">
    <property type="entry name" value="HAMP"/>
    <property type="match status" value="1"/>
</dbReference>
<dbReference type="SMART" id="SM00388">
    <property type="entry name" value="HisKA"/>
    <property type="match status" value="1"/>
</dbReference>
<evidence type="ECO:0000256" key="2">
    <source>
        <dbReference type="ARBA" id="ARBA00004141"/>
    </source>
</evidence>
<feature type="transmembrane region" description="Helical" evidence="11">
    <location>
        <begin position="12"/>
        <end position="34"/>
    </location>
</feature>
<evidence type="ECO:0000256" key="9">
    <source>
        <dbReference type="ARBA" id="ARBA00023012"/>
    </source>
</evidence>
<dbReference type="SUPFAM" id="SSF47384">
    <property type="entry name" value="Homodimeric domain of signal transducing histidine kinase"/>
    <property type="match status" value="1"/>
</dbReference>
<evidence type="ECO:0000256" key="1">
    <source>
        <dbReference type="ARBA" id="ARBA00000085"/>
    </source>
</evidence>
<dbReference type="Pfam" id="PF02518">
    <property type="entry name" value="HATPase_c"/>
    <property type="match status" value="1"/>
</dbReference>
<evidence type="ECO:0000256" key="10">
    <source>
        <dbReference type="ARBA" id="ARBA00023136"/>
    </source>
</evidence>
<gene>
    <name evidence="14" type="ORF">EKH80_13590</name>
</gene>
<evidence type="ECO:0000259" key="13">
    <source>
        <dbReference type="PROSITE" id="PS50885"/>
    </source>
</evidence>
<evidence type="ECO:0000256" key="6">
    <source>
        <dbReference type="ARBA" id="ARBA00022692"/>
    </source>
</evidence>
<proteinExistence type="predicted"/>
<dbReference type="Gene3D" id="3.30.565.10">
    <property type="entry name" value="Histidine kinase-like ATPase, C-terminal domain"/>
    <property type="match status" value="1"/>
</dbReference>
<evidence type="ECO:0000259" key="12">
    <source>
        <dbReference type="PROSITE" id="PS50109"/>
    </source>
</evidence>
<sequence length="460" mass="50568">MNPSTSPLRSPLFWRLLISVCIANVIVLMLGGLLTHSFIAYSMQQDFDWPAMAQAAEQAYEKGGDSGLGAWVRQEREQGVDATLYENGGPLRDIRLPPPVRDTLPDWLSSGHDIALNPWPGFYIAVQNVTGHDGHVRQLVAVSSSRTRIPRHTREKILLGVQLGLSLLLIAIIGWWVARSVSRPVEAMRAAARKMAGGEFSTRVDRRWSRQHDELGQLARDFNGMAERIEHLVVHERGVLQDLSHELRSPLARLQLILDLAQHSTDPRAAAAHFERAEHEIARMDRMTAEMLALSRLEGSLPGMVRESIDLAALTRDRVAAARIDAEARGIVLQWTDDGPVAVQGSGILLERALDNVLANAIKFSPPEAAVQIDLGRLQSCVELHVRDHGPGVPSEELELLFRPFFRGKNAVQATGHGLGLAIVQRVMHAHGGEVMARNLEGGGLEVVMRLPLQVSTASA</sequence>
<dbReference type="PRINTS" id="PR00344">
    <property type="entry name" value="BCTRLSENSOR"/>
</dbReference>
<evidence type="ECO:0000256" key="8">
    <source>
        <dbReference type="ARBA" id="ARBA00022989"/>
    </source>
</evidence>
<keyword evidence="4" id="KW-0597">Phosphoprotein</keyword>
<evidence type="ECO:0000256" key="5">
    <source>
        <dbReference type="ARBA" id="ARBA00022679"/>
    </source>
</evidence>
<dbReference type="GO" id="GO:0000155">
    <property type="term" value="F:phosphorelay sensor kinase activity"/>
    <property type="evidence" value="ECO:0007669"/>
    <property type="project" value="InterPro"/>
</dbReference>
<dbReference type="PROSITE" id="PS50109">
    <property type="entry name" value="HIS_KIN"/>
    <property type="match status" value="1"/>
</dbReference>
<comment type="subcellular location">
    <subcellularLocation>
        <location evidence="2">Membrane</location>
        <topology evidence="2">Multi-pass membrane protein</topology>
    </subcellularLocation>
</comment>
<dbReference type="Pfam" id="PF00512">
    <property type="entry name" value="HisKA"/>
    <property type="match status" value="1"/>
</dbReference>
<keyword evidence="10 11" id="KW-0472">Membrane</keyword>
<dbReference type="EC" id="2.7.13.3" evidence="3"/>
<dbReference type="InterPro" id="IPR050428">
    <property type="entry name" value="TCS_sensor_his_kinase"/>
</dbReference>
<dbReference type="PROSITE" id="PS50885">
    <property type="entry name" value="HAMP"/>
    <property type="match status" value="1"/>
</dbReference>
<evidence type="ECO:0000256" key="3">
    <source>
        <dbReference type="ARBA" id="ARBA00012438"/>
    </source>
</evidence>
<evidence type="ECO:0000256" key="4">
    <source>
        <dbReference type="ARBA" id="ARBA00022553"/>
    </source>
</evidence>
<feature type="domain" description="HAMP" evidence="13">
    <location>
        <begin position="179"/>
        <end position="234"/>
    </location>
</feature>
<evidence type="ECO:0000256" key="7">
    <source>
        <dbReference type="ARBA" id="ARBA00022777"/>
    </source>
</evidence>
<dbReference type="Gene3D" id="1.10.287.130">
    <property type="match status" value="1"/>
</dbReference>
<dbReference type="InterPro" id="IPR003661">
    <property type="entry name" value="HisK_dim/P_dom"/>
</dbReference>
<dbReference type="CDD" id="cd00075">
    <property type="entry name" value="HATPase"/>
    <property type="match status" value="1"/>
</dbReference>
<dbReference type="GO" id="GO:0005886">
    <property type="term" value="C:plasma membrane"/>
    <property type="evidence" value="ECO:0007669"/>
    <property type="project" value="TreeGrafter"/>
</dbReference>
<keyword evidence="8 11" id="KW-1133">Transmembrane helix</keyword>
<feature type="domain" description="Histidine kinase" evidence="12">
    <location>
        <begin position="242"/>
        <end position="455"/>
    </location>
</feature>
<protein>
    <recommendedName>
        <fullName evidence="3">histidine kinase</fullName>
        <ecNumber evidence="3">2.7.13.3</ecNumber>
    </recommendedName>
</protein>
<accession>A0A432M4Q2</accession>
<dbReference type="OrthoDB" id="9804645at2"/>
<dbReference type="Gene3D" id="6.10.340.10">
    <property type="match status" value="1"/>
</dbReference>
<dbReference type="SUPFAM" id="SSF55874">
    <property type="entry name" value="ATPase domain of HSP90 chaperone/DNA topoisomerase II/histidine kinase"/>
    <property type="match status" value="1"/>
</dbReference>
<dbReference type="InterPro" id="IPR036097">
    <property type="entry name" value="HisK_dim/P_sf"/>
</dbReference>
<dbReference type="CDD" id="cd00082">
    <property type="entry name" value="HisKA"/>
    <property type="match status" value="1"/>
</dbReference>
<keyword evidence="5" id="KW-0808">Transferase</keyword>